<protein>
    <submittedName>
        <fullName evidence="1">Uncharacterized protein</fullName>
    </submittedName>
</protein>
<dbReference type="EMBL" id="WIXE01025505">
    <property type="protein sequence ID" value="KAK5964667.1"/>
    <property type="molecule type" value="Genomic_DNA"/>
</dbReference>
<proteinExistence type="predicted"/>
<comment type="caution">
    <text evidence="1">The sequence shown here is derived from an EMBL/GenBank/DDBJ whole genome shotgun (WGS) entry which is preliminary data.</text>
</comment>
<feature type="non-terminal residue" evidence="1">
    <location>
        <position position="1"/>
    </location>
</feature>
<accession>A0AAN8ID84</accession>
<name>A0AAN8ID84_TRICO</name>
<evidence type="ECO:0000313" key="2">
    <source>
        <dbReference type="Proteomes" id="UP001331761"/>
    </source>
</evidence>
<dbReference type="Proteomes" id="UP001331761">
    <property type="component" value="Unassembled WGS sequence"/>
</dbReference>
<dbReference type="AlphaFoldDB" id="A0AAN8ID84"/>
<sequence>SDKITEVDLFLENCSSLYNLIIDALHDLSAKTLSCQHLDEMVSSLASAGRVLVARRPETETTVSLFDSLSSLKYCKALESRKLVVL</sequence>
<reference evidence="1 2" key="1">
    <citation type="submission" date="2019-10" db="EMBL/GenBank/DDBJ databases">
        <title>Assembly and Annotation for the nematode Trichostrongylus colubriformis.</title>
        <authorList>
            <person name="Martin J."/>
        </authorList>
    </citation>
    <scope>NUCLEOTIDE SEQUENCE [LARGE SCALE GENOMIC DNA]</scope>
    <source>
        <strain evidence="1">G859</strain>
        <tissue evidence="1">Whole worm</tissue>
    </source>
</reference>
<evidence type="ECO:0000313" key="1">
    <source>
        <dbReference type="EMBL" id="KAK5964667.1"/>
    </source>
</evidence>
<organism evidence="1 2">
    <name type="scientific">Trichostrongylus colubriformis</name>
    <name type="common">Black scour worm</name>
    <dbReference type="NCBI Taxonomy" id="6319"/>
    <lineage>
        <taxon>Eukaryota</taxon>
        <taxon>Metazoa</taxon>
        <taxon>Ecdysozoa</taxon>
        <taxon>Nematoda</taxon>
        <taxon>Chromadorea</taxon>
        <taxon>Rhabditida</taxon>
        <taxon>Rhabditina</taxon>
        <taxon>Rhabditomorpha</taxon>
        <taxon>Strongyloidea</taxon>
        <taxon>Trichostrongylidae</taxon>
        <taxon>Trichostrongylus</taxon>
    </lineage>
</organism>
<keyword evidence="2" id="KW-1185">Reference proteome</keyword>
<gene>
    <name evidence="1" type="ORF">GCK32_015904</name>
</gene>